<evidence type="ECO:0000256" key="1">
    <source>
        <dbReference type="SAM" id="Phobius"/>
    </source>
</evidence>
<dbReference type="GeneID" id="14212102"/>
<protein>
    <submittedName>
        <fullName evidence="2">Uncharacterized protein</fullName>
    </submittedName>
</protein>
<keyword evidence="1" id="KW-0472">Membrane</keyword>
<keyword evidence="1" id="KW-0812">Transmembrane</keyword>
<proteinExistence type="predicted"/>
<keyword evidence="3" id="KW-1185">Reference proteome</keyword>
<dbReference type="EMBL" id="CP003378">
    <property type="protein sequence ID" value="AFZ70583.1"/>
    <property type="molecule type" value="Genomic_DNA"/>
</dbReference>
<dbReference type="RefSeq" id="WP_015232480.1">
    <property type="nucleotide sequence ID" value="NC_019791.1"/>
</dbReference>
<dbReference type="HOGENOM" id="CLU_130314_0_0_2"/>
<keyword evidence="1" id="KW-1133">Transmembrane helix</keyword>
<evidence type="ECO:0000313" key="2">
    <source>
        <dbReference type="EMBL" id="AFZ70583.1"/>
    </source>
</evidence>
<feature type="transmembrane region" description="Helical" evidence="1">
    <location>
        <begin position="148"/>
        <end position="173"/>
    </location>
</feature>
<feature type="transmembrane region" description="Helical" evidence="1">
    <location>
        <begin position="117"/>
        <end position="136"/>
    </location>
</feature>
<dbReference type="AlphaFoldDB" id="L0A9K8"/>
<feature type="transmembrane region" description="Helical" evidence="1">
    <location>
        <begin position="42"/>
        <end position="59"/>
    </location>
</feature>
<dbReference type="KEGG" id="clg:Calag_0842"/>
<accession>L0A9K8</accession>
<feature type="transmembrane region" description="Helical" evidence="1">
    <location>
        <begin position="65"/>
        <end position="86"/>
    </location>
</feature>
<dbReference type="InParanoid" id="L0A9K8"/>
<gene>
    <name evidence="2" type="ordered locus">Calag_0842</name>
</gene>
<dbReference type="eggNOG" id="arCOG13916">
    <property type="taxonomic scope" value="Archaea"/>
</dbReference>
<evidence type="ECO:0000313" key="3">
    <source>
        <dbReference type="Proteomes" id="UP000010469"/>
    </source>
</evidence>
<organism evidence="2 3">
    <name type="scientific">Caldisphaera lagunensis (strain DSM 15908 / JCM 11604 / ANMR 0165 / IC-154)</name>
    <dbReference type="NCBI Taxonomy" id="1056495"/>
    <lineage>
        <taxon>Archaea</taxon>
        <taxon>Thermoproteota</taxon>
        <taxon>Thermoprotei</taxon>
        <taxon>Acidilobales</taxon>
        <taxon>Caldisphaeraceae</taxon>
        <taxon>Caldisphaera</taxon>
    </lineage>
</organism>
<sequence>MGALANTAMNTLFWEAGVMTLIIGFVNIGIGGNKINPKDFGIVILSGALMETLALSFVIEDRAVFDATVAAAFVLLLWMISIALILGGTNLYVIQHALWFTGILFFGFATYTAYLHLIFITIILYLLVPVTVFLSLHGYTGKAVYAKIAGYCSAIDGFLFLVLAFTGAIGVVLP</sequence>
<reference evidence="3" key="1">
    <citation type="submission" date="2012-03" db="EMBL/GenBank/DDBJ databases">
        <title>Complete genome of Caldisphaera lagunensis DSM 15908.</title>
        <authorList>
            <person name="Lucas S."/>
            <person name="Copeland A."/>
            <person name="Lapidus A."/>
            <person name="Glavina del Rio T."/>
            <person name="Dalin E."/>
            <person name="Tice H."/>
            <person name="Bruce D."/>
            <person name="Goodwin L."/>
            <person name="Pitluck S."/>
            <person name="Peters L."/>
            <person name="Mikhailova N."/>
            <person name="Teshima H."/>
            <person name="Kyrpides N."/>
            <person name="Mavromatis K."/>
            <person name="Ivanova N."/>
            <person name="Brettin T."/>
            <person name="Detter J.C."/>
            <person name="Han C."/>
            <person name="Larimer F."/>
            <person name="Land M."/>
            <person name="Hauser L."/>
            <person name="Markowitz V."/>
            <person name="Cheng J.-F."/>
            <person name="Hugenholtz P."/>
            <person name="Woyke T."/>
            <person name="Wu D."/>
            <person name="Spring S."/>
            <person name="Schroeder M."/>
            <person name="Brambilla E."/>
            <person name="Klenk H.-P."/>
            <person name="Eisen J.A."/>
        </authorList>
    </citation>
    <scope>NUCLEOTIDE SEQUENCE [LARGE SCALE GENOMIC DNA]</scope>
    <source>
        <strain evidence="3">DSM 15908 / JCM 11604 / IC-154</strain>
    </source>
</reference>
<feature type="transmembrane region" description="Helical" evidence="1">
    <location>
        <begin position="12"/>
        <end position="30"/>
    </location>
</feature>
<name>L0A9K8_CALLD</name>
<dbReference type="Proteomes" id="UP000010469">
    <property type="component" value="Chromosome"/>
</dbReference>
<dbReference type="OrthoDB" id="28838at2157"/>